<evidence type="ECO:0000313" key="1">
    <source>
        <dbReference type="EMBL" id="KAK7314074.1"/>
    </source>
</evidence>
<comment type="caution">
    <text evidence="1">The sequence shown here is derived from an EMBL/GenBank/DDBJ whole genome shotgun (WGS) entry which is preliminary data.</text>
</comment>
<accession>A0AAN9PY42</accession>
<proteinExistence type="predicted"/>
<reference evidence="1 2" key="1">
    <citation type="submission" date="2024-01" db="EMBL/GenBank/DDBJ databases">
        <title>The genomes of 5 underutilized Papilionoideae crops provide insights into root nodulation and disease resistanc.</title>
        <authorList>
            <person name="Jiang F."/>
        </authorList>
    </citation>
    <scope>NUCLEOTIDE SEQUENCE [LARGE SCALE GENOMIC DNA]</scope>
    <source>
        <strain evidence="1">LVBAO_FW01</strain>
        <tissue evidence="1">Leaves</tissue>
    </source>
</reference>
<keyword evidence="2" id="KW-1185">Reference proteome</keyword>
<dbReference type="EMBL" id="JAYMYQ010000009">
    <property type="protein sequence ID" value="KAK7314074.1"/>
    <property type="molecule type" value="Genomic_DNA"/>
</dbReference>
<name>A0AAN9PY42_CANGL</name>
<protein>
    <submittedName>
        <fullName evidence="1">Uncharacterized protein</fullName>
    </submittedName>
</protein>
<organism evidence="1 2">
    <name type="scientific">Canavalia gladiata</name>
    <name type="common">Sword bean</name>
    <name type="synonym">Dolichos gladiatus</name>
    <dbReference type="NCBI Taxonomy" id="3824"/>
    <lineage>
        <taxon>Eukaryota</taxon>
        <taxon>Viridiplantae</taxon>
        <taxon>Streptophyta</taxon>
        <taxon>Embryophyta</taxon>
        <taxon>Tracheophyta</taxon>
        <taxon>Spermatophyta</taxon>
        <taxon>Magnoliopsida</taxon>
        <taxon>eudicotyledons</taxon>
        <taxon>Gunneridae</taxon>
        <taxon>Pentapetalae</taxon>
        <taxon>rosids</taxon>
        <taxon>fabids</taxon>
        <taxon>Fabales</taxon>
        <taxon>Fabaceae</taxon>
        <taxon>Papilionoideae</taxon>
        <taxon>50 kb inversion clade</taxon>
        <taxon>NPAAA clade</taxon>
        <taxon>indigoferoid/millettioid clade</taxon>
        <taxon>Phaseoleae</taxon>
        <taxon>Canavalia</taxon>
    </lineage>
</organism>
<dbReference type="Proteomes" id="UP001367508">
    <property type="component" value="Unassembled WGS sequence"/>
</dbReference>
<evidence type="ECO:0000313" key="2">
    <source>
        <dbReference type="Proteomes" id="UP001367508"/>
    </source>
</evidence>
<sequence>MVQSSSLFIRIGHDPSCVTLAAHGKMPSDPVHKSDSGSSPASDILLSQLLIQPLHFYLFPSSPCTSHYCK</sequence>
<gene>
    <name evidence="1" type="ORF">VNO77_39283</name>
</gene>
<dbReference type="AlphaFoldDB" id="A0AAN9PY42"/>